<reference evidence="1 2" key="1">
    <citation type="journal article" date="2005" name="Genome Res.">
        <title>Coping with cold: the genome of the versatile marine Antarctica bacterium Pseudoalteromonas haloplanktis TAC125.</title>
        <authorList>
            <person name="Medigue C."/>
            <person name="Krin E."/>
            <person name="Pascal G."/>
            <person name="Barbe V."/>
            <person name="Bernsel A."/>
            <person name="Bertin P."/>
            <person name="Cheung F."/>
            <person name="Cruveiller S."/>
            <person name="Damico S."/>
            <person name="Duilio A."/>
            <person name="Fang G."/>
            <person name="Feller G."/>
            <person name="Mangenot S."/>
            <person name="Marino G."/>
            <person name="Nilsson J."/>
            <person name="Parilli E."/>
            <person name="Rocha E."/>
            <person name="Rouy Z."/>
            <person name="Sekowska A."/>
            <person name="Tutino M.L."/>
            <person name="Vallenet D."/>
            <person name="von Heijne G."/>
            <person name="Danchin A."/>
        </authorList>
    </citation>
    <scope>NUCLEOTIDE SEQUENCE [LARGE SCALE GENOMIC DNA]</scope>
    <source>
        <strain evidence="2">TAC 125</strain>
    </source>
</reference>
<dbReference type="STRING" id="326442.PSHAa1533"/>
<dbReference type="EMBL" id="CR954246">
    <property type="protein sequence ID" value="CAI86606.1"/>
    <property type="molecule type" value="Genomic_DNA"/>
</dbReference>
<keyword evidence="2" id="KW-1185">Reference proteome</keyword>
<organism evidence="1 2">
    <name type="scientific">Pseudoalteromonas translucida (strain TAC 125)</name>
    <dbReference type="NCBI Taxonomy" id="326442"/>
    <lineage>
        <taxon>Bacteria</taxon>
        <taxon>Pseudomonadati</taxon>
        <taxon>Pseudomonadota</taxon>
        <taxon>Gammaproteobacteria</taxon>
        <taxon>Alteromonadales</taxon>
        <taxon>Pseudoalteromonadaceae</taxon>
        <taxon>Pseudoalteromonas</taxon>
    </lineage>
</organism>
<dbReference type="KEGG" id="pha:PSHAa1533"/>
<evidence type="ECO:0000313" key="1">
    <source>
        <dbReference type="EMBL" id="CAI86606.1"/>
    </source>
</evidence>
<dbReference type="Proteomes" id="UP000006843">
    <property type="component" value="Chromosome I"/>
</dbReference>
<evidence type="ECO:0000313" key="2">
    <source>
        <dbReference type="Proteomes" id="UP000006843"/>
    </source>
</evidence>
<gene>
    <name evidence="1" type="ordered locus">PSHAa1533</name>
</gene>
<accession>Q3IGK3</accession>
<proteinExistence type="predicted"/>
<dbReference type="AlphaFoldDB" id="Q3IGK3"/>
<dbReference type="HOGENOM" id="CLU_2993299_0_0_6"/>
<protein>
    <submittedName>
        <fullName evidence="1">Orphan protein</fullName>
    </submittedName>
</protein>
<sequence>MIKWLKTFFIYQACADEIKVTVVDGSHFVADLNSLAKSKVAKQQVRNAKYTMKEKRF</sequence>
<name>Q3IGK3_PSET1</name>